<keyword evidence="2" id="KW-1185">Reference proteome</keyword>
<dbReference type="HOGENOM" id="CLU_3046329_0_0_10"/>
<name>B4SDI1_PELPB</name>
<dbReference type="AlphaFoldDB" id="B4SDI1"/>
<gene>
    <name evidence="1" type="ordered locus">Ppha_0618</name>
</gene>
<evidence type="ECO:0000313" key="2">
    <source>
        <dbReference type="Proteomes" id="UP000002724"/>
    </source>
</evidence>
<protein>
    <submittedName>
        <fullName evidence="1">Uncharacterized protein</fullName>
    </submittedName>
</protein>
<accession>B4SDI1</accession>
<sequence>MAVACVHVMELEERLRLAYEDFLKKEHLWITRIILLVPEHSYHGKVFFHYHSIS</sequence>
<reference evidence="1 2" key="1">
    <citation type="submission" date="2008-06" db="EMBL/GenBank/DDBJ databases">
        <title>Complete sequence of Pelodictyon phaeoclathratiforme BU-1.</title>
        <authorList>
            <consortium name="US DOE Joint Genome Institute"/>
            <person name="Lucas S."/>
            <person name="Copeland A."/>
            <person name="Lapidus A."/>
            <person name="Glavina del Rio T."/>
            <person name="Dalin E."/>
            <person name="Tice H."/>
            <person name="Bruce D."/>
            <person name="Goodwin L."/>
            <person name="Pitluck S."/>
            <person name="Schmutz J."/>
            <person name="Larimer F."/>
            <person name="Land M."/>
            <person name="Hauser L."/>
            <person name="Kyrpides N."/>
            <person name="Mikhailova N."/>
            <person name="Liu Z."/>
            <person name="Li T."/>
            <person name="Zhao F."/>
            <person name="Overmann J."/>
            <person name="Bryant D.A."/>
            <person name="Richardson P."/>
        </authorList>
    </citation>
    <scope>NUCLEOTIDE SEQUENCE [LARGE SCALE GENOMIC DNA]</scope>
    <source>
        <strain evidence="2">DSM 5477 / BU-1</strain>
    </source>
</reference>
<dbReference type="EMBL" id="CP001110">
    <property type="protein sequence ID" value="ACF42920.1"/>
    <property type="molecule type" value="Genomic_DNA"/>
</dbReference>
<proteinExistence type="predicted"/>
<dbReference type="KEGG" id="pph:Ppha_0618"/>
<dbReference type="STRING" id="324925.Ppha_0618"/>
<organism evidence="1 2">
    <name type="scientific">Pelodictyon phaeoclathratiforme (strain DSM 5477 / BU-1)</name>
    <dbReference type="NCBI Taxonomy" id="324925"/>
    <lineage>
        <taxon>Bacteria</taxon>
        <taxon>Pseudomonadati</taxon>
        <taxon>Chlorobiota</taxon>
        <taxon>Chlorobiia</taxon>
        <taxon>Chlorobiales</taxon>
        <taxon>Chlorobiaceae</taxon>
        <taxon>Chlorobium/Pelodictyon group</taxon>
        <taxon>Pelodictyon</taxon>
    </lineage>
</organism>
<dbReference type="Proteomes" id="UP000002724">
    <property type="component" value="Chromosome"/>
</dbReference>
<evidence type="ECO:0000313" key="1">
    <source>
        <dbReference type="EMBL" id="ACF42920.1"/>
    </source>
</evidence>